<accession>A0A3B3DJ96</accession>
<dbReference type="Pfam" id="PF00078">
    <property type="entry name" value="RVT_1"/>
    <property type="match status" value="1"/>
</dbReference>
<evidence type="ECO:0000259" key="1">
    <source>
        <dbReference type="PROSITE" id="PS50878"/>
    </source>
</evidence>
<sequence>MLSNTSGFTKLDRGSTRTVRSCAFDTLQPHLIGHKLLQMDVNPHLILWVLSFLTARPQRVTVNDHLSSAKSISTGAPQGSVISPLLFTLFTIDCRNSTPGITCIKYSDNTVIMDTTNTDVLQQELDTFSSWCKNNCLDLNVSKTKEMTLCFHHGQSNMQSLGCVSVVVWGRSLQHKFFLGVGVTSY</sequence>
<dbReference type="InterPro" id="IPR043502">
    <property type="entry name" value="DNA/RNA_pol_sf"/>
</dbReference>
<dbReference type="OMA" id="RRINYAN"/>
<reference evidence="2" key="2">
    <citation type="submission" date="2025-09" db="UniProtKB">
        <authorList>
            <consortium name="Ensembl"/>
        </authorList>
    </citation>
    <scope>IDENTIFICATION</scope>
</reference>
<keyword evidence="3" id="KW-1185">Reference proteome</keyword>
<dbReference type="PaxDb" id="30732-ENSOMEP00000030157"/>
<dbReference type="PANTHER" id="PTHR33332">
    <property type="entry name" value="REVERSE TRANSCRIPTASE DOMAIN-CONTAINING PROTEIN"/>
    <property type="match status" value="1"/>
</dbReference>
<proteinExistence type="predicted"/>
<dbReference type="Ensembl" id="ENSOMET00000020285.1">
    <property type="protein sequence ID" value="ENSOMEP00000030157.1"/>
    <property type="gene ID" value="ENSOMEG00000014245.1"/>
</dbReference>
<evidence type="ECO:0000313" key="3">
    <source>
        <dbReference type="Proteomes" id="UP000261560"/>
    </source>
</evidence>
<dbReference type="PROSITE" id="PS50878">
    <property type="entry name" value="RT_POL"/>
    <property type="match status" value="1"/>
</dbReference>
<dbReference type="InterPro" id="IPR000477">
    <property type="entry name" value="RT_dom"/>
</dbReference>
<reference evidence="2" key="1">
    <citation type="submission" date="2025-08" db="UniProtKB">
        <authorList>
            <consortium name="Ensembl"/>
        </authorList>
    </citation>
    <scope>IDENTIFICATION</scope>
</reference>
<dbReference type="AlphaFoldDB" id="A0A3B3DJ96"/>
<organism evidence="2 3">
    <name type="scientific">Oryzias melastigma</name>
    <name type="common">Marine medaka</name>
    <dbReference type="NCBI Taxonomy" id="30732"/>
    <lineage>
        <taxon>Eukaryota</taxon>
        <taxon>Metazoa</taxon>
        <taxon>Chordata</taxon>
        <taxon>Craniata</taxon>
        <taxon>Vertebrata</taxon>
        <taxon>Euteleostomi</taxon>
        <taxon>Actinopterygii</taxon>
        <taxon>Neopterygii</taxon>
        <taxon>Teleostei</taxon>
        <taxon>Neoteleostei</taxon>
        <taxon>Acanthomorphata</taxon>
        <taxon>Ovalentaria</taxon>
        <taxon>Atherinomorphae</taxon>
        <taxon>Beloniformes</taxon>
        <taxon>Adrianichthyidae</taxon>
        <taxon>Oryziinae</taxon>
        <taxon>Oryzias</taxon>
    </lineage>
</organism>
<dbReference type="Proteomes" id="UP000261560">
    <property type="component" value="Unplaced"/>
</dbReference>
<feature type="domain" description="Reverse transcriptase" evidence="1">
    <location>
        <begin position="1"/>
        <end position="183"/>
    </location>
</feature>
<dbReference type="SUPFAM" id="SSF56672">
    <property type="entry name" value="DNA/RNA polymerases"/>
    <property type="match status" value="1"/>
</dbReference>
<name>A0A3B3DJ96_ORYME</name>
<protein>
    <recommendedName>
        <fullName evidence="1">Reverse transcriptase domain-containing protein</fullName>
    </recommendedName>
</protein>
<dbReference type="GeneTree" id="ENSGT01120000271821"/>
<dbReference type="STRING" id="30732.ENSOMEP00000030157"/>
<evidence type="ECO:0000313" key="2">
    <source>
        <dbReference type="Ensembl" id="ENSOMEP00000030157.1"/>
    </source>
</evidence>